<accession>A0A9Q3W0I2</accession>
<evidence type="ECO:0000259" key="3">
    <source>
        <dbReference type="PROSITE" id="PS51186"/>
    </source>
</evidence>
<protein>
    <submittedName>
        <fullName evidence="4">GNAT family N-acetyltransferase</fullName>
    </submittedName>
</protein>
<keyword evidence="2" id="KW-0012">Acyltransferase</keyword>
<comment type="caution">
    <text evidence="4">The sequence shown here is derived from an EMBL/GenBank/DDBJ whole genome shotgun (WGS) entry which is preliminary data.</text>
</comment>
<dbReference type="InterPro" id="IPR000182">
    <property type="entry name" value="GNAT_dom"/>
</dbReference>
<dbReference type="InterPro" id="IPR050832">
    <property type="entry name" value="Bact_Acetyltransf"/>
</dbReference>
<dbReference type="RefSeq" id="WP_232656009.1">
    <property type="nucleotide sequence ID" value="NZ_JAJSBI010000057.1"/>
</dbReference>
<keyword evidence="1" id="KW-0808">Transferase</keyword>
<dbReference type="CDD" id="cd04301">
    <property type="entry name" value="NAT_SF"/>
    <property type="match status" value="1"/>
</dbReference>
<reference evidence="4" key="1">
    <citation type="submission" date="2021-12" db="EMBL/GenBank/DDBJ databases">
        <authorList>
            <person name="Lee J.-H."/>
            <person name="Kim S.-B."/>
        </authorList>
    </citation>
    <scope>NUCLEOTIDE SEQUENCE</scope>
    <source>
        <strain evidence="4">NR30</strain>
    </source>
</reference>
<keyword evidence="5" id="KW-1185">Reference proteome</keyword>
<organism evidence="4 5">
    <name type="scientific">Streptomyces guryensis</name>
    <dbReference type="NCBI Taxonomy" id="2886947"/>
    <lineage>
        <taxon>Bacteria</taxon>
        <taxon>Bacillati</taxon>
        <taxon>Actinomycetota</taxon>
        <taxon>Actinomycetes</taxon>
        <taxon>Kitasatosporales</taxon>
        <taxon>Streptomycetaceae</taxon>
        <taxon>Streptomyces</taxon>
    </lineage>
</organism>
<feature type="domain" description="N-acetyltransferase" evidence="3">
    <location>
        <begin position="1"/>
        <end position="152"/>
    </location>
</feature>
<dbReference type="PANTHER" id="PTHR43877">
    <property type="entry name" value="AMINOALKYLPHOSPHONATE N-ACETYLTRANSFERASE-RELATED-RELATED"/>
    <property type="match status" value="1"/>
</dbReference>
<sequence length="320" mass="34340">MEIRSLDGDDPATISLLLPGFRETMSLELPGDPPVSPALLARLLQRRHGADRIVLAAFDDGRPAGCVKLGLDEGEPEGPGHGSLWVFPSFRRRGAGTALADAARAALRGRGRGPLLIDAPHTPAAEAFAASCGAKRCGTSLRNRLVLRGQARAGLTDLAGRAVAGHRLVHWRDRCPQGLVDSYARAWETLDAPVNGQAGVRRPTAEDVRSREAEAARAGHRQYVSAVLAEDSGEVCGYATLLVRDSPMADTGETLVLTGRRRCGLGTWLKADVLSRVARENKHLALVQAWNDVHNTAIVALNRRLGFRADSSWSTYSLPC</sequence>
<evidence type="ECO:0000313" key="5">
    <source>
        <dbReference type="Proteomes" id="UP001108029"/>
    </source>
</evidence>
<dbReference type="PROSITE" id="PS51186">
    <property type="entry name" value="GNAT"/>
    <property type="match status" value="2"/>
</dbReference>
<feature type="domain" description="N-acetyltransferase" evidence="3">
    <location>
        <begin position="180"/>
        <end position="320"/>
    </location>
</feature>
<dbReference type="SUPFAM" id="SSF55729">
    <property type="entry name" value="Acyl-CoA N-acyltransferases (Nat)"/>
    <property type="match status" value="2"/>
</dbReference>
<dbReference type="Proteomes" id="UP001108029">
    <property type="component" value="Unassembled WGS sequence"/>
</dbReference>
<proteinExistence type="predicted"/>
<evidence type="ECO:0000256" key="1">
    <source>
        <dbReference type="ARBA" id="ARBA00022679"/>
    </source>
</evidence>
<dbReference type="PANTHER" id="PTHR43877:SF1">
    <property type="entry name" value="ACETYLTRANSFERASE"/>
    <property type="match status" value="1"/>
</dbReference>
<dbReference type="Gene3D" id="3.40.630.30">
    <property type="match status" value="1"/>
</dbReference>
<name>A0A9Q3W0I2_9ACTN</name>
<dbReference type="Pfam" id="PF00583">
    <property type="entry name" value="Acetyltransf_1"/>
    <property type="match status" value="2"/>
</dbReference>
<evidence type="ECO:0000256" key="2">
    <source>
        <dbReference type="ARBA" id="ARBA00023315"/>
    </source>
</evidence>
<evidence type="ECO:0000313" key="4">
    <source>
        <dbReference type="EMBL" id="MCD9881057.1"/>
    </source>
</evidence>
<dbReference type="InterPro" id="IPR016181">
    <property type="entry name" value="Acyl_CoA_acyltransferase"/>
</dbReference>
<dbReference type="AlphaFoldDB" id="A0A9Q3W0I2"/>
<dbReference type="GO" id="GO:0016747">
    <property type="term" value="F:acyltransferase activity, transferring groups other than amino-acyl groups"/>
    <property type="evidence" value="ECO:0007669"/>
    <property type="project" value="InterPro"/>
</dbReference>
<dbReference type="EMBL" id="JAJSBI010000057">
    <property type="protein sequence ID" value="MCD9881057.1"/>
    <property type="molecule type" value="Genomic_DNA"/>
</dbReference>
<gene>
    <name evidence="4" type="ORF">LJ657_47585</name>
</gene>